<accession>R1F331</accession>
<comment type="subcellular location">
    <subcellularLocation>
        <location evidence="1">Cell outer membrane</location>
    </subcellularLocation>
</comment>
<dbReference type="PANTHER" id="PTHR30329">
    <property type="entry name" value="STATOR ELEMENT OF FLAGELLAR MOTOR COMPLEX"/>
    <property type="match status" value="1"/>
</dbReference>
<evidence type="ECO:0000256" key="3">
    <source>
        <dbReference type="PROSITE-ProRule" id="PRU00473"/>
    </source>
</evidence>
<keyword evidence="7" id="KW-1185">Reference proteome</keyword>
<dbReference type="InterPro" id="IPR006664">
    <property type="entry name" value="OMP_bac"/>
</dbReference>
<dbReference type="AlphaFoldDB" id="R1F331"/>
<gene>
    <name evidence="6" type="ORF">G113_15236</name>
</gene>
<dbReference type="PROSITE" id="PS51257">
    <property type="entry name" value="PROKAR_LIPOPROTEIN"/>
    <property type="match status" value="1"/>
</dbReference>
<dbReference type="InterPro" id="IPR006665">
    <property type="entry name" value="OmpA-like"/>
</dbReference>
<name>R1F331_9GAMM</name>
<dbReference type="PATRIC" id="fig|1268236.3.peg.2989"/>
<reference evidence="6 7" key="1">
    <citation type="journal article" date="2013" name="Genome Announc.">
        <title>Draft Genome Sequence of Aeromonas molluscorum Strain 848TT, Isolated from Bivalve Molluscs.</title>
        <authorList>
            <person name="Spataro N."/>
            <person name="Farfan M."/>
            <person name="Albarral V."/>
            <person name="Sanglas A."/>
            <person name="Loren J.G."/>
            <person name="Fuste M.C."/>
            <person name="Bosch E."/>
        </authorList>
    </citation>
    <scope>NUCLEOTIDE SEQUENCE [LARGE SCALE GENOMIC DNA]</scope>
    <source>
        <strain evidence="6 7">848</strain>
    </source>
</reference>
<dbReference type="CDD" id="cd07185">
    <property type="entry name" value="OmpA_C-like"/>
    <property type="match status" value="1"/>
</dbReference>
<dbReference type="OrthoDB" id="9782229at2"/>
<dbReference type="PANTHER" id="PTHR30329:SF17">
    <property type="entry name" value="LIPOPROTEIN YFIB-RELATED"/>
    <property type="match status" value="1"/>
</dbReference>
<dbReference type="PRINTS" id="PR01021">
    <property type="entry name" value="OMPADOMAIN"/>
</dbReference>
<evidence type="ECO:0000259" key="5">
    <source>
        <dbReference type="PROSITE" id="PS51123"/>
    </source>
</evidence>
<dbReference type="SUPFAM" id="SSF103088">
    <property type="entry name" value="OmpA-like"/>
    <property type="match status" value="1"/>
</dbReference>
<dbReference type="GO" id="GO:0009279">
    <property type="term" value="C:cell outer membrane"/>
    <property type="evidence" value="ECO:0007669"/>
    <property type="project" value="UniProtKB-SubCell"/>
</dbReference>
<protein>
    <submittedName>
        <fullName evidence="6">OmpA family protein</fullName>
    </submittedName>
</protein>
<dbReference type="Proteomes" id="UP000013526">
    <property type="component" value="Unassembled WGS sequence"/>
</dbReference>
<keyword evidence="4" id="KW-0732">Signal</keyword>
<organism evidence="6 7">
    <name type="scientific">Aeromonas molluscorum 848</name>
    <dbReference type="NCBI Taxonomy" id="1268236"/>
    <lineage>
        <taxon>Bacteria</taxon>
        <taxon>Pseudomonadati</taxon>
        <taxon>Pseudomonadota</taxon>
        <taxon>Gammaproteobacteria</taxon>
        <taxon>Aeromonadales</taxon>
        <taxon>Aeromonadaceae</taxon>
        <taxon>Aeromonas</taxon>
    </lineage>
</organism>
<dbReference type="RefSeq" id="WP_005905615.1">
    <property type="nucleotide sequence ID" value="NZ_AQGQ01000121.1"/>
</dbReference>
<proteinExistence type="predicted"/>
<feature type="signal peptide" evidence="4">
    <location>
        <begin position="1"/>
        <end position="23"/>
    </location>
</feature>
<dbReference type="InterPro" id="IPR050330">
    <property type="entry name" value="Bact_OuterMem_StrucFunc"/>
</dbReference>
<dbReference type="Pfam" id="PF00691">
    <property type="entry name" value="OmpA"/>
    <property type="match status" value="1"/>
</dbReference>
<evidence type="ECO:0000313" key="6">
    <source>
        <dbReference type="EMBL" id="EOD54262.1"/>
    </source>
</evidence>
<dbReference type="EMBL" id="AQGQ01000121">
    <property type="protein sequence ID" value="EOD54262.1"/>
    <property type="molecule type" value="Genomic_DNA"/>
</dbReference>
<dbReference type="Gene3D" id="3.30.1330.60">
    <property type="entry name" value="OmpA-like domain"/>
    <property type="match status" value="1"/>
</dbReference>
<evidence type="ECO:0000256" key="4">
    <source>
        <dbReference type="SAM" id="SignalP"/>
    </source>
</evidence>
<evidence type="ECO:0000313" key="7">
    <source>
        <dbReference type="Proteomes" id="UP000013526"/>
    </source>
</evidence>
<dbReference type="InterPro" id="IPR036737">
    <property type="entry name" value="OmpA-like_sf"/>
</dbReference>
<feature type="chain" id="PRO_5004349269" evidence="4">
    <location>
        <begin position="24"/>
        <end position="159"/>
    </location>
</feature>
<evidence type="ECO:0000256" key="2">
    <source>
        <dbReference type="ARBA" id="ARBA00023136"/>
    </source>
</evidence>
<dbReference type="PROSITE" id="PS51123">
    <property type="entry name" value="OMPA_2"/>
    <property type="match status" value="1"/>
</dbReference>
<comment type="caution">
    <text evidence="6">The sequence shown here is derived from an EMBL/GenBank/DDBJ whole genome shotgun (WGS) entry which is preliminary data.</text>
</comment>
<keyword evidence="2 3" id="KW-0472">Membrane</keyword>
<feature type="domain" description="OmpA-like" evidence="5">
    <location>
        <begin position="44"/>
        <end position="159"/>
    </location>
</feature>
<sequence length="159" mass="17253">MKMAIRVALIGVLLALLGGCATQTGLNAEQIAMLKEQGFRLTEEGWTLDLSNRVLFANDVSELSEQTRGTVRKLADSLQLVGLNQVRIEGHTDTNGPADYNQRLSLTRAQSVADVMVLAGMVPANLTIQGRGEVEPIADNKTREGRAQNRRVSIVIPSQ</sequence>
<evidence type="ECO:0000256" key="1">
    <source>
        <dbReference type="ARBA" id="ARBA00004442"/>
    </source>
</evidence>